<proteinExistence type="inferred from homology"/>
<feature type="compositionally biased region" description="Acidic residues" evidence="9">
    <location>
        <begin position="489"/>
        <end position="503"/>
    </location>
</feature>
<evidence type="ECO:0000256" key="5">
    <source>
        <dbReference type="ARBA" id="ARBA00022734"/>
    </source>
</evidence>
<comment type="subcellular location">
    <subcellularLocation>
        <location evidence="1">Membrane</location>
        <topology evidence="1">Single-pass membrane protein</topology>
    </subcellularLocation>
</comment>
<dbReference type="InterPro" id="IPR000922">
    <property type="entry name" value="Lectin_gal-bd_dom"/>
</dbReference>
<evidence type="ECO:0000256" key="3">
    <source>
        <dbReference type="ARBA" id="ARBA00022546"/>
    </source>
</evidence>
<evidence type="ECO:0000256" key="6">
    <source>
        <dbReference type="ARBA" id="ARBA00022737"/>
    </source>
</evidence>
<evidence type="ECO:0000256" key="10">
    <source>
        <dbReference type="SAM" id="Phobius"/>
    </source>
</evidence>
<feature type="region of interest" description="Disordered" evidence="9">
    <location>
        <begin position="339"/>
        <end position="402"/>
    </location>
</feature>
<dbReference type="GeneTree" id="ENSGT00940000154096"/>
<dbReference type="PROSITE" id="PS50228">
    <property type="entry name" value="SUEL_LECTIN"/>
    <property type="match status" value="2"/>
</dbReference>
<organism evidence="12 13">
    <name type="scientific">Denticeps clupeoides</name>
    <name type="common">denticle herring</name>
    <dbReference type="NCBI Taxonomy" id="299321"/>
    <lineage>
        <taxon>Eukaryota</taxon>
        <taxon>Metazoa</taxon>
        <taxon>Chordata</taxon>
        <taxon>Craniata</taxon>
        <taxon>Vertebrata</taxon>
        <taxon>Euteleostomi</taxon>
        <taxon>Actinopterygii</taxon>
        <taxon>Neopterygii</taxon>
        <taxon>Teleostei</taxon>
        <taxon>Clupei</taxon>
        <taxon>Clupeiformes</taxon>
        <taxon>Denticipitoidei</taxon>
        <taxon>Denticipitidae</taxon>
        <taxon>Denticeps</taxon>
    </lineage>
</organism>
<dbReference type="CDD" id="cd22829">
    <property type="entry name" value="Gal_Rha_Lectin_EVA1_EVA1C_rpt2"/>
    <property type="match status" value="1"/>
</dbReference>
<evidence type="ECO:0000256" key="1">
    <source>
        <dbReference type="ARBA" id="ARBA00004167"/>
    </source>
</evidence>
<reference evidence="12" key="2">
    <citation type="submission" date="2025-08" db="UniProtKB">
        <authorList>
            <consortium name="Ensembl"/>
        </authorList>
    </citation>
    <scope>IDENTIFICATION</scope>
</reference>
<evidence type="ECO:0000256" key="2">
    <source>
        <dbReference type="ARBA" id="ARBA00006023"/>
    </source>
</evidence>
<evidence type="ECO:0000256" key="4">
    <source>
        <dbReference type="ARBA" id="ARBA00022692"/>
    </source>
</evidence>
<keyword evidence="13" id="KW-1185">Reference proteome</keyword>
<accession>A0AAY4CV57</accession>
<reference evidence="12" key="3">
    <citation type="submission" date="2025-09" db="UniProtKB">
        <authorList>
            <consortium name="Ensembl"/>
        </authorList>
    </citation>
    <scope>IDENTIFICATION</scope>
</reference>
<feature type="compositionally biased region" description="Basic residues" evidence="9">
    <location>
        <begin position="474"/>
        <end position="484"/>
    </location>
</feature>
<dbReference type="InterPro" id="IPR043159">
    <property type="entry name" value="Lectin_gal-bd_sf"/>
</dbReference>
<keyword evidence="8 10" id="KW-0472">Membrane</keyword>
<feature type="domain" description="SUEL-type lectin" evidence="11">
    <location>
        <begin position="236"/>
        <end position="328"/>
    </location>
</feature>
<dbReference type="PANTHER" id="PTHR48422:SF1">
    <property type="entry name" value="PROTEIN EVA-1 HOMOLOG A"/>
    <property type="match status" value="1"/>
</dbReference>
<keyword evidence="4 10" id="KW-0812">Transmembrane</keyword>
<feature type="region of interest" description="Disordered" evidence="9">
    <location>
        <begin position="466"/>
        <end position="506"/>
    </location>
</feature>
<dbReference type="InterPro" id="IPR052461">
    <property type="entry name" value="EVA1_A/B"/>
</dbReference>
<evidence type="ECO:0000313" key="13">
    <source>
        <dbReference type="Proteomes" id="UP000694580"/>
    </source>
</evidence>
<dbReference type="FunFam" id="2.60.120.740:FF:000003">
    <property type="entry name" value="Protein eva-1 homolog C"/>
    <property type="match status" value="1"/>
</dbReference>
<keyword evidence="7 10" id="KW-1133">Transmembrane helix</keyword>
<evidence type="ECO:0000256" key="9">
    <source>
        <dbReference type="SAM" id="MobiDB-lite"/>
    </source>
</evidence>
<dbReference type="AlphaFoldDB" id="A0AAY4CV57"/>
<reference evidence="12 13" key="1">
    <citation type="submission" date="2020-06" db="EMBL/GenBank/DDBJ databases">
        <authorList>
            <consortium name="Wellcome Sanger Institute Data Sharing"/>
        </authorList>
    </citation>
    <scope>NUCLEOTIDE SEQUENCE [LARGE SCALE GENOMIC DNA]</scope>
</reference>
<feature type="transmembrane region" description="Helical" evidence="10">
    <location>
        <begin position="437"/>
        <end position="459"/>
    </location>
</feature>
<keyword evidence="6" id="KW-0677">Repeat</keyword>
<dbReference type="GO" id="GO:0030246">
    <property type="term" value="F:carbohydrate binding"/>
    <property type="evidence" value="ECO:0007669"/>
    <property type="project" value="UniProtKB-KW"/>
</dbReference>
<evidence type="ECO:0000313" key="12">
    <source>
        <dbReference type="Ensembl" id="ENSDCDP00010037018.1"/>
    </source>
</evidence>
<dbReference type="Ensembl" id="ENSDCDT00010046526.1">
    <property type="protein sequence ID" value="ENSDCDP00010037018.1"/>
    <property type="gene ID" value="ENSDCDG00010024165.1"/>
</dbReference>
<feature type="domain" description="SUEL-type lectin" evidence="11">
    <location>
        <begin position="127"/>
        <end position="227"/>
    </location>
</feature>
<sequence length="564" mass="61943">MLMLGGVCGRESSRSLGPGGVSLSLSLSLSQVRTPPVSPGPRSVRAACAVWDSPVRGSDGRECAVRRPQRRSGAGTRMFFPDASFSAISYALVLGVTCATVFGSVAGGSSDFSGYLSKVLKNYTEQACDGEFLFVRCPPRTTITIQSAFYGRKSSAHSLQCPSPLSVLGGTQPAGDNTHCHVSTSLQKMLDECQDRRSCQVLVNSRLFGMDPCPSTSKYLSVWYKCRPNEYKSKVACEGERMRLNCKSGMQIAVYSAMFGRTQQGTLECPTHQRRVPSVDCQTETALQVLTSGCQGRQSCSVRASTRDFGDPCYAGTRKYLNVIYTCVPKKLLQDSITDRPVYPPAPPPAHDPNVVGDSAPPDGSTPVTADTVPGKKKRGREIDSASEKERSEPEGVEERPLWPLEMNATALNSKMGLISNGLAAYTFIAAHPERTALFFMCGVCLGLFLTLFALVVQISCRMDCKPSRGQGQRQRRPAPKHQRRPADSDSDTSDSDDSDWDTGSDLSARRRRRFERTLNTNVFTSAEELERAQRLEERERIIREIWMNGQPDVPGTRSLNRYY</sequence>
<dbReference type="Pfam" id="PF02140">
    <property type="entry name" value="SUEL_Lectin"/>
    <property type="match status" value="2"/>
</dbReference>
<dbReference type="CDD" id="cd22828">
    <property type="entry name" value="Gal_Rha_Lectin_EVA1_EVA1C_rpt1"/>
    <property type="match status" value="1"/>
</dbReference>
<gene>
    <name evidence="12" type="primary">LOC114763800</name>
</gene>
<dbReference type="GO" id="GO:0016020">
    <property type="term" value="C:membrane"/>
    <property type="evidence" value="ECO:0007669"/>
    <property type="project" value="UniProtKB-SubCell"/>
</dbReference>
<evidence type="ECO:0000256" key="8">
    <source>
        <dbReference type="ARBA" id="ARBA00023136"/>
    </source>
</evidence>
<dbReference type="Gene3D" id="2.60.120.740">
    <property type="match status" value="2"/>
</dbReference>
<keyword evidence="5" id="KW-0430">Lectin</keyword>
<keyword evidence="3" id="KW-0348">Hemagglutinin</keyword>
<dbReference type="InterPro" id="IPR039500">
    <property type="entry name" value="EVA1_dom"/>
</dbReference>
<dbReference type="Pfam" id="PF14851">
    <property type="entry name" value="FAM176"/>
    <property type="match status" value="1"/>
</dbReference>
<name>A0AAY4CV57_9TELE</name>
<dbReference type="PANTHER" id="PTHR48422">
    <property type="entry name" value="PROTEIN EVA-1 HOMOLOG B-RELATED"/>
    <property type="match status" value="1"/>
</dbReference>
<dbReference type="Proteomes" id="UP000694580">
    <property type="component" value="Chromosome 14"/>
</dbReference>
<feature type="compositionally biased region" description="Pro residues" evidence="9">
    <location>
        <begin position="342"/>
        <end position="351"/>
    </location>
</feature>
<protein>
    <recommendedName>
        <fullName evidence="11">SUEL-type lectin domain-containing protein</fullName>
    </recommendedName>
</protein>
<evidence type="ECO:0000259" key="11">
    <source>
        <dbReference type="PROSITE" id="PS50228"/>
    </source>
</evidence>
<feature type="compositionally biased region" description="Basic and acidic residues" evidence="9">
    <location>
        <begin position="381"/>
        <end position="401"/>
    </location>
</feature>
<comment type="similarity">
    <text evidence="2">Belongs to the EVA1 family.</text>
</comment>
<evidence type="ECO:0000256" key="7">
    <source>
        <dbReference type="ARBA" id="ARBA00022989"/>
    </source>
</evidence>